<dbReference type="Gene3D" id="2.60.120.10">
    <property type="entry name" value="Jelly Rolls"/>
    <property type="match status" value="2"/>
</dbReference>
<organism evidence="3 5">
    <name type="scientific">Paraburkholderia ginsengiterrae</name>
    <dbReference type="NCBI Taxonomy" id="1462993"/>
    <lineage>
        <taxon>Bacteria</taxon>
        <taxon>Pseudomonadati</taxon>
        <taxon>Pseudomonadota</taxon>
        <taxon>Betaproteobacteria</taxon>
        <taxon>Burkholderiales</taxon>
        <taxon>Burkholderiaceae</taxon>
        <taxon>Paraburkholderia</taxon>
    </lineage>
</organism>
<dbReference type="AlphaFoldDB" id="A0A1A9N9Z8"/>
<evidence type="ECO:0000313" key="3">
    <source>
        <dbReference type="EMBL" id="OAJ61576.1"/>
    </source>
</evidence>
<reference evidence="4 5" key="1">
    <citation type="submission" date="2016-04" db="EMBL/GenBank/DDBJ databases">
        <title>Reclassification of Paraburkholderia panaciterrae (Farh et al. 2015) Dobritsa &amp; Samadpour 2016 as a later homotypic synonym of Paraburkholderia ginsengiterrae (Farh et al. 2015) Dobritsa &amp; Samadpour 2016.</title>
        <authorList>
            <person name="Dobritsa A.P."/>
            <person name="Kutumbaka K."/>
            <person name="Samadpour M."/>
        </authorList>
    </citation>
    <scope>NUCLEOTIDE SEQUENCE [LARGE SCALE GENOMIC DNA]</scope>
    <source>
        <strain evidence="3 5">DCY85</strain>
        <strain evidence="2 4">DCY85-1</strain>
    </source>
</reference>
<dbReference type="Proteomes" id="UP000078116">
    <property type="component" value="Unassembled WGS sequence"/>
</dbReference>
<dbReference type="OrthoDB" id="9799053at2"/>
<keyword evidence="4" id="KW-1185">Reference proteome</keyword>
<evidence type="ECO:0000259" key="1">
    <source>
        <dbReference type="Pfam" id="PF05899"/>
    </source>
</evidence>
<dbReference type="PANTHER" id="PTHR40943:SF1">
    <property type="entry name" value="CYTOPLASMIC PROTEIN"/>
    <property type="match status" value="1"/>
</dbReference>
<comment type="caution">
    <text evidence="3">The sequence shown here is derived from an EMBL/GenBank/DDBJ whole genome shotgun (WGS) entry which is preliminary data.</text>
</comment>
<dbReference type="EMBL" id="LXKA01000209">
    <property type="protein sequence ID" value="OAJ61576.1"/>
    <property type="molecule type" value="Genomic_DNA"/>
</dbReference>
<protein>
    <submittedName>
        <fullName evidence="3">Enzyme of the cupin superfamily</fullName>
    </submittedName>
</protein>
<dbReference type="InterPro" id="IPR011051">
    <property type="entry name" value="RmlC_Cupin_sf"/>
</dbReference>
<name>A0A1A9N9Z8_9BURK</name>
<dbReference type="SUPFAM" id="SSF51182">
    <property type="entry name" value="RmlC-like cupins"/>
    <property type="match status" value="1"/>
</dbReference>
<sequence length="250" mass="27282">MSKLQQAVAEHCSSRSFIDLRKFVSDKSQGIEAIGSTDESRFLSSRRVLDWPPGPVSAGVIALDAGCGVVPPQPADEFIIVAEGEITLTQAERVLTLGPGDSAVLGHGAEFSWSARGAASVIFMRYHGSQYADGKIVPIQHAPQLEPSGTPPAELLLTPAPVCRNFTDYRSADGEFVCGTWDSTPYHRSAMFYRHCELMYLLEGSVTFVDESGRTGTFERGDIFLVEQGAQCTWESREQVAKVYAIYRPA</sequence>
<dbReference type="Pfam" id="PF05899">
    <property type="entry name" value="Cupin_3"/>
    <property type="match status" value="1"/>
</dbReference>
<dbReference type="EMBL" id="LXJZ01000188">
    <property type="protein sequence ID" value="OAJ56047.1"/>
    <property type="molecule type" value="Genomic_DNA"/>
</dbReference>
<dbReference type="Proteomes" id="UP000077961">
    <property type="component" value="Unassembled WGS sequence"/>
</dbReference>
<evidence type="ECO:0000313" key="4">
    <source>
        <dbReference type="Proteomes" id="UP000077961"/>
    </source>
</evidence>
<dbReference type="InterPro" id="IPR014710">
    <property type="entry name" value="RmlC-like_jellyroll"/>
</dbReference>
<feature type="domain" description="(S)-ureidoglycine aminohydrolase cupin" evidence="1">
    <location>
        <begin position="171"/>
        <end position="244"/>
    </location>
</feature>
<proteinExistence type="predicted"/>
<evidence type="ECO:0000313" key="5">
    <source>
        <dbReference type="Proteomes" id="UP000078116"/>
    </source>
</evidence>
<dbReference type="InterPro" id="IPR008579">
    <property type="entry name" value="UGlyAH_Cupin_dom"/>
</dbReference>
<accession>A0A1A9N9Z8</accession>
<evidence type="ECO:0000313" key="2">
    <source>
        <dbReference type="EMBL" id="OAJ56047.1"/>
    </source>
</evidence>
<gene>
    <name evidence="2" type="ORF">A6V36_34030</name>
    <name evidence="3" type="ORF">A6V37_24805</name>
</gene>
<dbReference type="RefSeq" id="WP_064270006.1">
    <property type="nucleotide sequence ID" value="NZ_LXJZ01000188.1"/>
</dbReference>
<dbReference type="PANTHER" id="PTHR40943">
    <property type="entry name" value="CYTOPLASMIC PROTEIN-RELATED"/>
    <property type="match status" value="1"/>
</dbReference>
<dbReference type="STRING" id="1462993.A6V36_34030"/>